<reference evidence="2 3" key="1">
    <citation type="journal article" date="2020" name="Syst. Appl. Microbiol.">
        <title>Arthrospiribacter ruber gen. nov., sp. nov., a novel bacterium isolated from Arthrospira cultures.</title>
        <authorList>
            <person name="Waleron M."/>
            <person name="Misztak A."/>
            <person name="Waleron M.M."/>
            <person name="Furmaniak M."/>
            <person name="Mrozik A."/>
            <person name="Waleron K."/>
        </authorList>
    </citation>
    <scope>NUCLEOTIDE SEQUENCE [LARGE SCALE GENOMIC DNA]</scope>
    <source>
        <strain evidence="2 3">DPMB0001</strain>
    </source>
</reference>
<evidence type="ECO:0000259" key="1">
    <source>
        <dbReference type="Pfam" id="PF12680"/>
    </source>
</evidence>
<dbReference type="Pfam" id="PF12680">
    <property type="entry name" value="SnoaL_2"/>
    <property type="match status" value="1"/>
</dbReference>
<evidence type="ECO:0000313" key="2">
    <source>
        <dbReference type="EMBL" id="MBW3468290.1"/>
    </source>
</evidence>
<evidence type="ECO:0000313" key="3">
    <source>
        <dbReference type="Proteomes" id="UP000727490"/>
    </source>
</evidence>
<protein>
    <submittedName>
        <fullName evidence="2">Steroid delta-isomerase</fullName>
    </submittedName>
</protein>
<sequence length="120" mass="13989">MAQNDIEAIAEQLAQKQLDAYNSRDVEAFLVPYADDVKVFNFPDEFQYQGKEAMRSRYANMFENTPDLHCKLLNRMVMGNTVIDHEEVILKKGDAPFYAIAIYKIRNNKIAEVHFIRKEN</sequence>
<accession>A0A951IVZ4</accession>
<dbReference type="AlphaFoldDB" id="A0A951IVZ4"/>
<dbReference type="RefSeq" id="WP_219289338.1">
    <property type="nucleotide sequence ID" value="NZ_RPHB01000004.1"/>
</dbReference>
<gene>
    <name evidence="2" type="ORF">EGN73_10780</name>
</gene>
<dbReference type="InterPro" id="IPR008317">
    <property type="entry name" value="UCP030561"/>
</dbReference>
<dbReference type="EMBL" id="RPHB01000004">
    <property type="protein sequence ID" value="MBW3468290.1"/>
    <property type="molecule type" value="Genomic_DNA"/>
</dbReference>
<dbReference type="PIRSF" id="PIRSF030561">
    <property type="entry name" value="UCP030561"/>
    <property type="match status" value="1"/>
</dbReference>
<dbReference type="InterPro" id="IPR037401">
    <property type="entry name" value="SnoaL-like"/>
</dbReference>
<proteinExistence type="predicted"/>
<dbReference type="Proteomes" id="UP000727490">
    <property type="component" value="Unassembled WGS sequence"/>
</dbReference>
<comment type="caution">
    <text evidence="2">The sequence shown here is derived from an EMBL/GenBank/DDBJ whole genome shotgun (WGS) entry which is preliminary data.</text>
</comment>
<keyword evidence="3" id="KW-1185">Reference proteome</keyword>
<organism evidence="2 3">
    <name type="scientific">Arthrospiribacter ruber</name>
    <dbReference type="NCBI Taxonomy" id="2487934"/>
    <lineage>
        <taxon>Bacteria</taxon>
        <taxon>Pseudomonadati</taxon>
        <taxon>Bacteroidota</taxon>
        <taxon>Cytophagia</taxon>
        <taxon>Cytophagales</taxon>
        <taxon>Cyclobacteriaceae</taxon>
        <taxon>Arthrospiribacter</taxon>
    </lineage>
</organism>
<feature type="domain" description="SnoaL-like" evidence="1">
    <location>
        <begin position="15"/>
        <end position="113"/>
    </location>
</feature>
<name>A0A951IVZ4_9BACT</name>